<dbReference type="InterPro" id="IPR001087">
    <property type="entry name" value="GDSL"/>
</dbReference>
<dbReference type="Proteomes" id="UP000184546">
    <property type="component" value="Unassembled WGS sequence"/>
</dbReference>
<evidence type="ECO:0008006" key="5">
    <source>
        <dbReference type="Google" id="ProtNLM"/>
    </source>
</evidence>
<dbReference type="PANTHER" id="PTHR45648">
    <property type="entry name" value="GDSL LIPASE/ACYLHYDROLASE FAMILY PROTEIN (AFU_ORTHOLOGUE AFUA_4G14700)"/>
    <property type="match status" value="1"/>
</dbReference>
<dbReference type="Gene3D" id="3.40.50.1110">
    <property type="entry name" value="SGNH hydrolase"/>
    <property type="match status" value="1"/>
</dbReference>
<keyword evidence="1" id="KW-0378">Hydrolase</keyword>
<name>A0A1L9WL31_ASPA1</name>
<keyword evidence="2" id="KW-0732">Signal</keyword>
<dbReference type="EMBL" id="KV878984">
    <property type="protein sequence ID" value="OJJ96875.1"/>
    <property type="molecule type" value="Genomic_DNA"/>
</dbReference>
<protein>
    <recommendedName>
        <fullName evidence="5">Carbohydrate esterase family 16 protein</fullName>
    </recommendedName>
</protein>
<dbReference type="VEuPathDB" id="FungiDB:ASPACDRAFT_124849"/>
<dbReference type="GeneID" id="30970568"/>
<dbReference type="Pfam" id="PF00657">
    <property type="entry name" value="Lipase_GDSL"/>
    <property type="match status" value="1"/>
</dbReference>
<gene>
    <name evidence="3" type="ORF">ASPACDRAFT_124849</name>
</gene>
<proteinExistence type="predicted"/>
<dbReference type="GO" id="GO:0016788">
    <property type="term" value="F:hydrolase activity, acting on ester bonds"/>
    <property type="evidence" value="ECO:0007669"/>
    <property type="project" value="InterPro"/>
</dbReference>
<evidence type="ECO:0000256" key="2">
    <source>
        <dbReference type="SAM" id="SignalP"/>
    </source>
</evidence>
<reference evidence="4" key="1">
    <citation type="journal article" date="2017" name="Genome Biol.">
        <title>Comparative genomics reveals high biological diversity and specific adaptations in the industrially and medically important fungal genus Aspergillus.</title>
        <authorList>
            <person name="de Vries R.P."/>
            <person name="Riley R."/>
            <person name="Wiebenga A."/>
            <person name="Aguilar-Osorio G."/>
            <person name="Amillis S."/>
            <person name="Uchima C.A."/>
            <person name="Anderluh G."/>
            <person name="Asadollahi M."/>
            <person name="Askin M."/>
            <person name="Barry K."/>
            <person name="Battaglia E."/>
            <person name="Bayram O."/>
            <person name="Benocci T."/>
            <person name="Braus-Stromeyer S.A."/>
            <person name="Caldana C."/>
            <person name="Canovas D."/>
            <person name="Cerqueira G.C."/>
            <person name="Chen F."/>
            <person name="Chen W."/>
            <person name="Choi C."/>
            <person name="Clum A."/>
            <person name="Dos Santos R.A."/>
            <person name="Damasio A.R."/>
            <person name="Diallinas G."/>
            <person name="Emri T."/>
            <person name="Fekete E."/>
            <person name="Flipphi M."/>
            <person name="Freyberg S."/>
            <person name="Gallo A."/>
            <person name="Gournas C."/>
            <person name="Habgood R."/>
            <person name="Hainaut M."/>
            <person name="Harispe M.L."/>
            <person name="Henrissat B."/>
            <person name="Hilden K.S."/>
            <person name="Hope R."/>
            <person name="Hossain A."/>
            <person name="Karabika E."/>
            <person name="Karaffa L."/>
            <person name="Karanyi Z."/>
            <person name="Krasevec N."/>
            <person name="Kuo A."/>
            <person name="Kusch H."/>
            <person name="LaButti K."/>
            <person name="Lagendijk E.L."/>
            <person name="Lapidus A."/>
            <person name="Levasseur A."/>
            <person name="Lindquist E."/>
            <person name="Lipzen A."/>
            <person name="Logrieco A.F."/>
            <person name="MacCabe A."/>
            <person name="Maekelae M.R."/>
            <person name="Malavazi I."/>
            <person name="Melin P."/>
            <person name="Meyer V."/>
            <person name="Mielnichuk N."/>
            <person name="Miskei M."/>
            <person name="Molnar A.P."/>
            <person name="Mule G."/>
            <person name="Ngan C.Y."/>
            <person name="Orejas M."/>
            <person name="Orosz E."/>
            <person name="Ouedraogo J.P."/>
            <person name="Overkamp K.M."/>
            <person name="Park H.-S."/>
            <person name="Perrone G."/>
            <person name="Piumi F."/>
            <person name="Punt P.J."/>
            <person name="Ram A.F."/>
            <person name="Ramon A."/>
            <person name="Rauscher S."/>
            <person name="Record E."/>
            <person name="Riano-Pachon D.M."/>
            <person name="Robert V."/>
            <person name="Roehrig J."/>
            <person name="Ruller R."/>
            <person name="Salamov A."/>
            <person name="Salih N.S."/>
            <person name="Samson R.A."/>
            <person name="Sandor E."/>
            <person name="Sanguinetti M."/>
            <person name="Schuetze T."/>
            <person name="Sepcic K."/>
            <person name="Shelest E."/>
            <person name="Sherlock G."/>
            <person name="Sophianopoulou V."/>
            <person name="Squina F.M."/>
            <person name="Sun H."/>
            <person name="Susca A."/>
            <person name="Todd R.B."/>
            <person name="Tsang A."/>
            <person name="Unkles S.E."/>
            <person name="van de Wiele N."/>
            <person name="van Rossen-Uffink D."/>
            <person name="Oliveira J.V."/>
            <person name="Vesth T.C."/>
            <person name="Visser J."/>
            <person name="Yu J.-H."/>
            <person name="Zhou M."/>
            <person name="Andersen M.R."/>
            <person name="Archer D.B."/>
            <person name="Baker S.E."/>
            <person name="Benoit I."/>
            <person name="Brakhage A.A."/>
            <person name="Braus G.H."/>
            <person name="Fischer R."/>
            <person name="Frisvad J.C."/>
            <person name="Goldman G.H."/>
            <person name="Houbraken J."/>
            <person name="Oakley B."/>
            <person name="Pocsi I."/>
            <person name="Scazzocchio C."/>
            <person name="Seiboth B."/>
            <person name="vanKuyk P.A."/>
            <person name="Wortman J."/>
            <person name="Dyer P.S."/>
            <person name="Grigoriev I.V."/>
        </authorList>
    </citation>
    <scope>NUCLEOTIDE SEQUENCE [LARGE SCALE GENOMIC DNA]</scope>
    <source>
        <strain evidence="4">ATCC 16872 / CBS 172.66 / WB 5094</strain>
    </source>
</reference>
<dbReference type="CDD" id="cd01846">
    <property type="entry name" value="fatty_acyltransferase_like"/>
    <property type="match status" value="1"/>
</dbReference>
<dbReference type="AlphaFoldDB" id="A0A1L9WL31"/>
<dbReference type="OMA" id="KYFVIMN"/>
<feature type="signal peptide" evidence="2">
    <location>
        <begin position="1"/>
        <end position="22"/>
    </location>
</feature>
<dbReference type="OrthoDB" id="1600564at2759"/>
<evidence type="ECO:0000256" key="1">
    <source>
        <dbReference type="ARBA" id="ARBA00022801"/>
    </source>
</evidence>
<evidence type="ECO:0000313" key="3">
    <source>
        <dbReference type="EMBL" id="OJJ96875.1"/>
    </source>
</evidence>
<dbReference type="RefSeq" id="XP_020053215.1">
    <property type="nucleotide sequence ID" value="XM_020196754.1"/>
</dbReference>
<accession>A0A1L9WL31</accession>
<dbReference type="InterPro" id="IPR051058">
    <property type="entry name" value="GDSL_Est/Lipase"/>
</dbReference>
<dbReference type="PANTHER" id="PTHR45648:SF22">
    <property type="entry name" value="GDSL LIPASE_ACYLHYDROLASE FAMILY PROTEIN (AFU_ORTHOLOGUE AFUA_4G14700)"/>
    <property type="match status" value="1"/>
</dbReference>
<dbReference type="InterPro" id="IPR036514">
    <property type="entry name" value="SGNH_hydro_sf"/>
</dbReference>
<organism evidence="3 4">
    <name type="scientific">Aspergillus aculeatus (strain ATCC 16872 / CBS 172.66 / WB 5094)</name>
    <dbReference type="NCBI Taxonomy" id="690307"/>
    <lineage>
        <taxon>Eukaryota</taxon>
        <taxon>Fungi</taxon>
        <taxon>Dikarya</taxon>
        <taxon>Ascomycota</taxon>
        <taxon>Pezizomycotina</taxon>
        <taxon>Eurotiomycetes</taxon>
        <taxon>Eurotiomycetidae</taxon>
        <taxon>Eurotiales</taxon>
        <taxon>Aspergillaceae</taxon>
        <taxon>Aspergillus</taxon>
        <taxon>Aspergillus subgen. Circumdati</taxon>
    </lineage>
</organism>
<feature type="chain" id="PRO_5011979021" description="Carbohydrate esterase family 16 protein" evidence="2">
    <location>
        <begin position="23"/>
        <end position="375"/>
    </location>
</feature>
<keyword evidence="4" id="KW-1185">Reference proteome</keyword>
<dbReference type="SUPFAM" id="SSF52266">
    <property type="entry name" value="SGNH hydrolase"/>
    <property type="match status" value="1"/>
</dbReference>
<sequence length="375" mass="41406">MRQVLLPPLLLLLLGLEASASAWGPRKFTTLVTFGDSYTDDTRFAYFYTHNDSAPPVGWVEPDANISASGGPTWPHYVSTFHEATKNRYNYAVAGATCSNDIVARAYDPTAGYLFPSVLDYEVPAFTADAAYTDPNTNQRFLDIPADETVYAIWIGTNDLGNNAFLTDSQLNNATLVDYLDCVYSALDGVYNATTTTGKSTQTERGASSGSRAAKYFVIMNVVPLQLAPLYATPENGGVGPNNYWTDKPANLTEISGRMEGQVVLVNEAFRYRTPVEVLVKKRWPGVQVAVFDVYSLISEIYYNPTQYLNGTAPANVTGFEYHCNINGTDCTKSDSPDSFLWFDQLHPSARTDQIIAEEFIKVVSGESRFAEYWS</sequence>
<dbReference type="STRING" id="690307.A0A1L9WL31"/>
<evidence type="ECO:0000313" key="4">
    <source>
        <dbReference type="Proteomes" id="UP000184546"/>
    </source>
</evidence>